<proteinExistence type="predicted"/>
<dbReference type="GO" id="GO:0016746">
    <property type="term" value="F:acyltransferase activity"/>
    <property type="evidence" value="ECO:0007669"/>
    <property type="project" value="UniProtKB-KW"/>
</dbReference>
<dbReference type="SUPFAM" id="SSF55729">
    <property type="entry name" value="Acyl-CoA N-acyltransferases (Nat)"/>
    <property type="match status" value="1"/>
</dbReference>
<dbReference type="RefSeq" id="WP_379086131.1">
    <property type="nucleotide sequence ID" value="NZ_JBHTJO010000001.1"/>
</dbReference>
<comment type="caution">
    <text evidence="4">The sequence shown here is derived from an EMBL/GenBank/DDBJ whole genome shotgun (WGS) entry which is preliminary data.</text>
</comment>
<dbReference type="PANTHER" id="PTHR43072:SF23">
    <property type="entry name" value="UPF0039 PROTEIN C11D3.02C"/>
    <property type="match status" value="1"/>
</dbReference>
<protein>
    <submittedName>
        <fullName evidence="4">GNAT family N-acetyltransferase</fullName>
        <ecNumber evidence="4">2.3.-.-</ecNumber>
    </submittedName>
</protein>
<sequence>MATIRDATERDLSSILRILNEAIETTTASWDHDKSTPERCTDWFEQRRQKGFPVLVAEGADGVIGFASFGIFRPFQGFLHTAEHSIYVASEARRQGAGRALMEELIQRARALQMHVLVAGIEAGNAASLALHQQAGFEVVGRLPQVGRKFDRWLDLVFMQRFLGS</sequence>
<reference evidence="5" key="1">
    <citation type="journal article" date="2019" name="Int. J. Syst. Evol. Microbiol.">
        <title>The Global Catalogue of Microorganisms (GCM) 10K type strain sequencing project: providing services to taxonomists for standard genome sequencing and annotation.</title>
        <authorList>
            <consortium name="The Broad Institute Genomics Platform"/>
            <consortium name="The Broad Institute Genome Sequencing Center for Infectious Disease"/>
            <person name="Wu L."/>
            <person name="Ma J."/>
        </authorList>
    </citation>
    <scope>NUCLEOTIDE SEQUENCE [LARGE SCALE GENOMIC DNA]</scope>
    <source>
        <strain evidence="5">CCUG 61697</strain>
    </source>
</reference>
<accession>A0ABW3J770</accession>
<dbReference type="PANTHER" id="PTHR43072">
    <property type="entry name" value="N-ACETYLTRANSFERASE"/>
    <property type="match status" value="1"/>
</dbReference>
<dbReference type="Gene3D" id="3.40.630.30">
    <property type="match status" value="1"/>
</dbReference>
<name>A0ABW3J770_9HYPH</name>
<dbReference type="Pfam" id="PF00583">
    <property type="entry name" value="Acetyltransf_1"/>
    <property type="match status" value="1"/>
</dbReference>
<evidence type="ECO:0000256" key="1">
    <source>
        <dbReference type="ARBA" id="ARBA00022679"/>
    </source>
</evidence>
<dbReference type="InterPro" id="IPR000182">
    <property type="entry name" value="GNAT_dom"/>
</dbReference>
<keyword evidence="5" id="KW-1185">Reference proteome</keyword>
<keyword evidence="2 4" id="KW-0012">Acyltransferase</keyword>
<gene>
    <name evidence="4" type="ORF">ACFQ2F_04180</name>
</gene>
<organism evidence="4 5">
    <name type="scientific">Methyloligella solikamskensis</name>
    <dbReference type="NCBI Taxonomy" id="1177756"/>
    <lineage>
        <taxon>Bacteria</taxon>
        <taxon>Pseudomonadati</taxon>
        <taxon>Pseudomonadota</taxon>
        <taxon>Alphaproteobacteria</taxon>
        <taxon>Hyphomicrobiales</taxon>
        <taxon>Hyphomicrobiaceae</taxon>
        <taxon>Methyloligella</taxon>
    </lineage>
</organism>
<evidence type="ECO:0000313" key="5">
    <source>
        <dbReference type="Proteomes" id="UP001597102"/>
    </source>
</evidence>
<dbReference type="CDD" id="cd04301">
    <property type="entry name" value="NAT_SF"/>
    <property type="match status" value="1"/>
</dbReference>
<evidence type="ECO:0000259" key="3">
    <source>
        <dbReference type="PROSITE" id="PS51186"/>
    </source>
</evidence>
<dbReference type="EMBL" id="JBHTJO010000001">
    <property type="protein sequence ID" value="MFD0986288.1"/>
    <property type="molecule type" value="Genomic_DNA"/>
</dbReference>
<dbReference type="InterPro" id="IPR016181">
    <property type="entry name" value="Acyl_CoA_acyltransferase"/>
</dbReference>
<keyword evidence="1 4" id="KW-0808">Transferase</keyword>
<evidence type="ECO:0000256" key="2">
    <source>
        <dbReference type="ARBA" id="ARBA00023315"/>
    </source>
</evidence>
<dbReference type="EC" id="2.3.-.-" evidence="4"/>
<evidence type="ECO:0000313" key="4">
    <source>
        <dbReference type="EMBL" id="MFD0986288.1"/>
    </source>
</evidence>
<feature type="domain" description="N-acetyltransferase" evidence="3">
    <location>
        <begin position="2"/>
        <end position="164"/>
    </location>
</feature>
<dbReference type="Proteomes" id="UP001597102">
    <property type="component" value="Unassembled WGS sequence"/>
</dbReference>
<dbReference type="PROSITE" id="PS51186">
    <property type="entry name" value="GNAT"/>
    <property type="match status" value="1"/>
</dbReference>